<dbReference type="RefSeq" id="WP_067594259.1">
    <property type="nucleotide sequence ID" value="NZ_JABMCZ010000003.1"/>
</dbReference>
<sequence>MSDDQLGFDIEYDEKTQAWLDWVAPDHMESRVRAFLAEAAPEVDADSLWWKPPQSTQAMEAAHKLFGDWAGFIAPENRELADGFIRFLGECYVRRTGMTWTNRPEWGAPLYVDFGPAVQYGDDIRSVVAMSDTLFKENYGPRMVEYNMTDAGPKG</sequence>
<name>A0A164JUW2_9NOCA</name>
<dbReference type="AlphaFoldDB" id="A0A164JUW2"/>
<protein>
    <submittedName>
        <fullName evidence="1">Uncharacterized protein</fullName>
    </submittedName>
</protein>
<dbReference type="Proteomes" id="UP000076512">
    <property type="component" value="Unassembled WGS sequence"/>
</dbReference>
<keyword evidence="2" id="KW-1185">Reference proteome</keyword>
<comment type="caution">
    <text evidence="1">The sequence shown here is derived from an EMBL/GenBank/DDBJ whole genome shotgun (WGS) entry which is preliminary data.</text>
</comment>
<dbReference type="STRING" id="455432.AWN90_39995"/>
<gene>
    <name evidence="1" type="ORF">AWN90_39995</name>
</gene>
<organism evidence="1 2">
    <name type="scientific">Nocardia terpenica</name>
    <dbReference type="NCBI Taxonomy" id="455432"/>
    <lineage>
        <taxon>Bacteria</taxon>
        <taxon>Bacillati</taxon>
        <taxon>Actinomycetota</taxon>
        <taxon>Actinomycetes</taxon>
        <taxon>Mycobacteriales</taxon>
        <taxon>Nocardiaceae</taxon>
        <taxon>Nocardia</taxon>
    </lineage>
</organism>
<accession>A0A164JUW2</accession>
<dbReference type="OrthoDB" id="5187702at2"/>
<evidence type="ECO:0000313" key="1">
    <source>
        <dbReference type="EMBL" id="KZM70744.1"/>
    </source>
</evidence>
<dbReference type="EMBL" id="LWGR01000013">
    <property type="protein sequence ID" value="KZM70744.1"/>
    <property type="molecule type" value="Genomic_DNA"/>
</dbReference>
<reference evidence="1 2" key="1">
    <citation type="submission" date="2016-04" db="EMBL/GenBank/DDBJ databases">
        <authorList>
            <person name="Evans L.H."/>
            <person name="Alamgir A."/>
            <person name="Owens N."/>
            <person name="Weber N.D."/>
            <person name="Virtaneva K."/>
            <person name="Barbian K."/>
            <person name="Babar A."/>
            <person name="Rosenke K."/>
        </authorList>
    </citation>
    <scope>NUCLEOTIDE SEQUENCE [LARGE SCALE GENOMIC DNA]</scope>
    <source>
        <strain evidence="1 2">IFM 0406</strain>
    </source>
</reference>
<evidence type="ECO:0000313" key="2">
    <source>
        <dbReference type="Proteomes" id="UP000076512"/>
    </source>
</evidence>
<proteinExistence type="predicted"/>